<dbReference type="FunFam" id="3.40.1810.10:FF:000006">
    <property type="entry name" value="Agamous-like MADS-box protein AGL62"/>
    <property type="match status" value="2"/>
</dbReference>
<dbReference type="Pfam" id="PF00319">
    <property type="entry name" value="SRF-TF"/>
    <property type="match status" value="2"/>
</dbReference>
<dbReference type="CDD" id="cd00265">
    <property type="entry name" value="MADS_MEF2_like"/>
    <property type="match status" value="2"/>
</dbReference>
<evidence type="ECO:0000256" key="4">
    <source>
        <dbReference type="ARBA" id="ARBA00023163"/>
    </source>
</evidence>
<reference evidence="7 8" key="2">
    <citation type="journal article" date="2017" name="Nature">
        <title>The Apostasia genome and the evolution of orchids.</title>
        <authorList>
            <person name="Zhang G.Q."/>
            <person name="Liu K.W."/>
            <person name="Li Z."/>
            <person name="Lohaus R."/>
            <person name="Hsiao Y.Y."/>
            <person name="Niu S.C."/>
            <person name="Wang J.Y."/>
            <person name="Lin Y.C."/>
            <person name="Xu Q."/>
            <person name="Chen L.J."/>
            <person name="Yoshida K."/>
            <person name="Fujiwara S."/>
            <person name="Wang Z.W."/>
            <person name="Zhang Y.Q."/>
            <person name="Mitsuda N."/>
            <person name="Wang M."/>
            <person name="Liu G.H."/>
            <person name="Pecoraro L."/>
            <person name="Huang H.X."/>
            <person name="Xiao X.J."/>
            <person name="Lin M."/>
            <person name="Wu X.Y."/>
            <person name="Wu W.L."/>
            <person name="Chen Y.Y."/>
            <person name="Chang S.B."/>
            <person name="Sakamoto S."/>
            <person name="Ohme-Takagi M."/>
            <person name="Yagi M."/>
            <person name="Zeng S.J."/>
            <person name="Shen C.Y."/>
            <person name="Yeh C.M."/>
            <person name="Luo Y.B."/>
            <person name="Tsai W.C."/>
            <person name="Van de Peer Y."/>
            <person name="Liu Z.J."/>
        </authorList>
    </citation>
    <scope>NUCLEOTIDE SEQUENCE [LARGE SCALE GENOMIC DNA]</scope>
    <source>
        <tissue evidence="7">The whole plant</tissue>
    </source>
</reference>
<dbReference type="InterPro" id="IPR036879">
    <property type="entry name" value="TF_MADSbox_sf"/>
</dbReference>
<dbReference type="Gene3D" id="3.40.1810.10">
    <property type="entry name" value="Transcription factor, MADS-box"/>
    <property type="match status" value="2"/>
</dbReference>
<comment type="subcellular location">
    <subcellularLocation>
        <location evidence="1">Nucleus</location>
    </subcellularLocation>
</comment>
<dbReference type="GO" id="GO:0045944">
    <property type="term" value="P:positive regulation of transcription by RNA polymerase II"/>
    <property type="evidence" value="ECO:0007669"/>
    <property type="project" value="InterPro"/>
</dbReference>
<accession>A0A2I0XB83</accession>
<sequence length="241" mass="27266">MNPIETRKKGKGRIKIEIKRIEKEANRQVCFSKRRQGLFKKANELCTLCGAEVAIIVFSIAGKPYSFGHPSVDHIDIKLIEKEENRQVCFSKRRKGLFKKASELSTLCGAEVAVVVFSLTGKPYCFGHPSVDHVLRRFLSNISGPSDTLSPASTNCSELINDDQLVQKPFWWDVDLHSMGDDELRLYEKFLLEQQTVVTEASEAAMEQIDAVPHTNPEVGEADYFLWLLQEIKDLPDIDPI</sequence>
<protein>
    <submittedName>
        <fullName evidence="7">Agamous-like MADS-box protein AGL61</fullName>
    </submittedName>
</protein>
<dbReference type="PANTHER" id="PTHR11945">
    <property type="entry name" value="MADS BOX PROTEIN"/>
    <property type="match status" value="1"/>
</dbReference>
<dbReference type="SMART" id="SM00432">
    <property type="entry name" value="MADS"/>
    <property type="match status" value="2"/>
</dbReference>
<keyword evidence="8" id="KW-1185">Reference proteome</keyword>
<evidence type="ECO:0000256" key="5">
    <source>
        <dbReference type="ARBA" id="ARBA00023242"/>
    </source>
</evidence>
<keyword evidence="2" id="KW-0805">Transcription regulation</keyword>
<dbReference type="InterPro" id="IPR002100">
    <property type="entry name" value="TF_MADSbox"/>
</dbReference>
<dbReference type="STRING" id="906689.A0A2I0XB83"/>
<keyword evidence="3" id="KW-0238">DNA-binding</keyword>
<dbReference type="AlphaFoldDB" id="A0A2I0XB83"/>
<evidence type="ECO:0000259" key="6">
    <source>
        <dbReference type="PROSITE" id="PS50066"/>
    </source>
</evidence>
<dbReference type="GO" id="GO:0046983">
    <property type="term" value="F:protein dimerization activity"/>
    <property type="evidence" value="ECO:0007669"/>
    <property type="project" value="InterPro"/>
</dbReference>
<evidence type="ECO:0000256" key="1">
    <source>
        <dbReference type="ARBA" id="ARBA00004123"/>
    </source>
</evidence>
<dbReference type="SUPFAM" id="SSF55455">
    <property type="entry name" value="SRF-like"/>
    <property type="match status" value="2"/>
</dbReference>
<dbReference type="GO" id="GO:0000978">
    <property type="term" value="F:RNA polymerase II cis-regulatory region sequence-specific DNA binding"/>
    <property type="evidence" value="ECO:0007669"/>
    <property type="project" value="TreeGrafter"/>
</dbReference>
<dbReference type="Proteomes" id="UP000233837">
    <property type="component" value="Unassembled WGS sequence"/>
</dbReference>
<dbReference type="PRINTS" id="PR00404">
    <property type="entry name" value="MADSDOMAIN"/>
</dbReference>
<evidence type="ECO:0000313" key="7">
    <source>
        <dbReference type="EMBL" id="PKU85144.1"/>
    </source>
</evidence>
<dbReference type="PANTHER" id="PTHR11945:SF629">
    <property type="entry name" value="OS02G0164450 PROTEIN"/>
    <property type="match status" value="1"/>
</dbReference>
<dbReference type="EMBL" id="KZ501994">
    <property type="protein sequence ID" value="PKU85144.1"/>
    <property type="molecule type" value="Genomic_DNA"/>
</dbReference>
<dbReference type="InterPro" id="IPR033896">
    <property type="entry name" value="MEF2-like_N"/>
</dbReference>
<keyword evidence="4" id="KW-0804">Transcription</keyword>
<feature type="domain" description="MADS-box" evidence="6">
    <location>
        <begin position="75"/>
        <end position="130"/>
    </location>
</feature>
<reference evidence="7 8" key="1">
    <citation type="journal article" date="2016" name="Sci. Rep.">
        <title>The Dendrobium catenatum Lindl. genome sequence provides insights into polysaccharide synthase, floral development and adaptive evolution.</title>
        <authorList>
            <person name="Zhang G.Q."/>
            <person name="Xu Q."/>
            <person name="Bian C."/>
            <person name="Tsai W.C."/>
            <person name="Yeh C.M."/>
            <person name="Liu K.W."/>
            <person name="Yoshida K."/>
            <person name="Zhang L.S."/>
            <person name="Chang S.B."/>
            <person name="Chen F."/>
            <person name="Shi Y."/>
            <person name="Su Y.Y."/>
            <person name="Zhang Y.Q."/>
            <person name="Chen L.J."/>
            <person name="Yin Y."/>
            <person name="Lin M."/>
            <person name="Huang H."/>
            <person name="Deng H."/>
            <person name="Wang Z.W."/>
            <person name="Zhu S.L."/>
            <person name="Zhao X."/>
            <person name="Deng C."/>
            <person name="Niu S.C."/>
            <person name="Huang J."/>
            <person name="Wang M."/>
            <person name="Liu G.H."/>
            <person name="Yang H.J."/>
            <person name="Xiao X.J."/>
            <person name="Hsiao Y.Y."/>
            <person name="Wu W.L."/>
            <person name="Chen Y.Y."/>
            <person name="Mitsuda N."/>
            <person name="Ohme-Takagi M."/>
            <person name="Luo Y.B."/>
            <person name="Van de Peer Y."/>
            <person name="Liu Z.J."/>
        </authorList>
    </citation>
    <scope>NUCLEOTIDE SEQUENCE [LARGE SCALE GENOMIC DNA]</scope>
    <source>
        <tissue evidence="7">The whole plant</tissue>
    </source>
</reference>
<evidence type="ECO:0000313" key="8">
    <source>
        <dbReference type="Proteomes" id="UP000233837"/>
    </source>
</evidence>
<name>A0A2I0XB83_9ASPA</name>
<dbReference type="GO" id="GO:0005634">
    <property type="term" value="C:nucleus"/>
    <property type="evidence" value="ECO:0007669"/>
    <property type="project" value="UniProtKB-SubCell"/>
</dbReference>
<evidence type="ECO:0000256" key="2">
    <source>
        <dbReference type="ARBA" id="ARBA00023015"/>
    </source>
</evidence>
<gene>
    <name evidence="7" type="primary">AGL61</name>
    <name evidence="7" type="ORF">MA16_Dca014824</name>
</gene>
<keyword evidence="5" id="KW-0539">Nucleus</keyword>
<organism evidence="7 8">
    <name type="scientific">Dendrobium catenatum</name>
    <dbReference type="NCBI Taxonomy" id="906689"/>
    <lineage>
        <taxon>Eukaryota</taxon>
        <taxon>Viridiplantae</taxon>
        <taxon>Streptophyta</taxon>
        <taxon>Embryophyta</taxon>
        <taxon>Tracheophyta</taxon>
        <taxon>Spermatophyta</taxon>
        <taxon>Magnoliopsida</taxon>
        <taxon>Liliopsida</taxon>
        <taxon>Asparagales</taxon>
        <taxon>Orchidaceae</taxon>
        <taxon>Epidendroideae</taxon>
        <taxon>Malaxideae</taxon>
        <taxon>Dendrobiinae</taxon>
        <taxon>Dendrobium</taxon>
    </lineage>
</organism>
<feature type="domain" description="MADS-box" evidence="6">
    <location>
        <begin position="11"/>
        <end position="71"/>
    </location>
</feature>
<dbReference type="PROSITE" id="PS50066">
    <property type="entry name" value="MADS_BOX_2"/>
    <property type="match status" value="2"/>
</dbReference>
<proteinExistence type="predicted"/>
<evidence type="ECO:0000256" key="3">
    <source>
        <dbReference type="ARBA" id="ARBA00023125"/>
    </source>
</evidence>
<dbReference type="GO" id="GO:0000981">
    <property type="term" value="F:DNA-binding transcription factor activity, RNA polymerase II-specific"/>
    <property type="evidence" value="ECO:0007669"/>
    <property type="project" value="TreeGrafter"/>
</dbReference>